<dbReference type="AlphaFoldDB" id="A0A2A4B522"/>
<dbReference type="SUPFAM" id="SSF55174">
    <property type="entry name" value="Alpha-L RNA-binding motif"/>
    <property type="match status" value="1"/>
</dbReference>
<dbReference type="GO" id="GO:0003723">
    <property type="term" value="F:RNA binding"/>
    <property type="evidence" value="ECO:0007669"/>
    <property type="project" value="UniProtKB-KW"/>
</dbReference>
<evidence type="ECO:0000313" key="3">
    <source>
        <dbReference type="EMBL" id="PCD02879.1"/>
    </source>
</evidence>
<name>A0A2A4B522_9SPHN</name>
<dbReference type="PROSITE" id="PS50889">
    <property type="entry name" value="S4"/>
    <property type="match status" value="1"/>
</dbReference>
<sequence>MPLPHSPGWTFAVADGQRLDLFLWYTRFAKTRSAAQAIAEAGTLRLDGRRIDRAHACVRVGSVLAFPLHGHVRVIRVEALPHRRGPAPEAQGCYVDLDPARAKGVDAPGAAA</sequence>
<comment type="caution">
    <text evidence="3">The sequence shown here is derived from an EMBL/GenBank/DDBJ whole genome shotgun (WGS) entry which is preliminary data.</text>
</comment>
<keyword evidence="4" id="KW-1185">Reference proteome</keyword>
<dbReference type="Pfam" id="PF01479">
    <property type="entry name" value="S4"/>
    <property type="match status" value="1"/>
</dbReference>
<evidence type="ECO:0000259" key="2">
    <source>
        <dbReference type="SMART" id="SM00363"/>
    </source>
</evidence>
<dbReference type="EMBL" id="NWMW01000001">
    <property type="protein sequence ID" value="PCD02879.1"/>
    <property type="molecule type" value="Genomic_DNA"/>
</dbReference>
<dbReference type="OrthoDB" id="9797176at2"/>
<feature type="domain" description="RNA-binding S4" evidence="2">
    <location>
        <begin position="17"/>
        <end position="80"/>
    </location>
</feature>
<dbReference type="CDD" id="cd00165">
    <property type="entry name" value="S4"/>
    <property type="match status" value="1"/>
</dbReference>
<gene>
    <name evidence="3" type="ORF">COC42_00020</name>
</gene>
<reference evidence="3 4" key="1">
    <citation type="submission" date="2017-09" db="EMBL/GenBank/DDBJ databases">
        <title>Sphingomonas spermidinifaciens 9NM-10, whole genome shotgun sequence.</title>
        <authorList>
            <person name="Feng G."/>
            <person name="Zhu H."/>
        </authorList>
    </citation>
    <scope>NUCLEOTIDE SEQUENCE [LARGE SCALE GENOMIC DNA]</scope>
    <source>
        <strain evidence="3 4">9NM-10</strain>
    </source>
</reference>
<evidence type="ECO:0000313" key="4">
    <source>
        <dbReference type="Proteomes" id="UP000218366"/>
    </source>
</evidence>
<dbReference type="RefSeq" id="WP_096341280.1">
    <property type="nucleotide sequence ID" value="NZ_NWMW01000001.1"/>
</dbReference>
<dbReference type="Proteomes" id="UP000218366">
    <property type="component" value="Unassembled WGS sequence"/>
</dbReference>
<dbReference type="SMART" id="SM00363">
    <property type="entry name" value="S4"/>
    <property type="match status" value="1"/>
</dbReference>
<dbReference type="InterPro" id="IPR002942">
    <property type="entry name" value="S4_RNA-bd"/>
</dbReference>
<dbReference type="InterPro" id="IPR036986">
    <property type="entry name" value="S4_RNA-bd_sf"/>
</dbReference>
<protein>
    <submittedName>
        <fullName evidence="3">RNA-binding protein</fullName>
    </submittedName>
</protein>
<dbReference type="Gene3D" id="3.10.290.10">
    <property type="entry name" value="RNA-binding S4 domain"/>
    <property type="match status" value="1"/>
</dbReference>
<keyword evidence="1" id="KW-0694">RNA-binding</keyword>
<evidence type="ECO:0000256" key="1">
    <source>
        <dbReference type="PROSITE-ProRule" id="PRU00182"/>
    </source>
</evidence>
<proteinExistence type="predicted"/>
<accession>A0A2A4B522</accession>
<organism evidence="3 4">
    <name type="scientific">Sphingomonas spermidinifaciens</name>
    <dbReference type="NCBI Taxonomy" id="1141889"/>
    <lineage>
        <taxon>Bacteria</taxon>
        <taxon>Pseudomonadati</taxon>
        <taxon>Pseudomonadota</taxon>
        <taxon>Alphaproteobacteria</taxon>
        <taxon>Sphingomonadales</taxon>
        <taxon>Sphingomonadaceae</taxon>
        <taxon>Sphingomonas</taxon>
    </lineage>
</organism>